<accession>A0A2G1W5N4</accession>
<dbReference type="Gene3D" id="1.10.3680.10">
    <property type="entry name" value="TerB-like"/>
    <property type="match status" value="1"/>
</dbReference>
<organism evidence="2 3">
    <name type="scientific">Rhodopirellula bahusiensis</name>
    <dbReference type="NCBI Taxonomy" id="2014065"/>
    <lineage>
        <taxon>Bacteria</taxon>
        <taxon>Pseudomonadati</taxon>
        <taxon>Planctomycetota</taxon>
        <taxon>Planctomycetia</taxon>
        <taxon>Pirellulales</taxon>
        <taxon>Pirellulaceae</taxon>
        <taxon>Rhodopirellula</taxon>
    </lineage>
</organism>
<evidence type="ECO:0000313" key="3">
    <source>
        <dbReference type="Proteomes" id="UP000225740"/>
    </source>
</evidence>
<dbReference type="InterPro" id="IPR029024">
    <property type="entry name" value="TerB-like"/>
</dbReference>
<protein>
    <recommendedName>
        <fullName evidence="1">Co-chaperone DjlA N-terminal domain-containing protein</fullName>
    </recommendedName>
</protein>
<dbReference type="Pfam" id="PF05099">
    <property type="entry name" value="TerB"/>
    <property type="match status" value="1"/>
</dbReference>
<evidence type="ECO:0000259" key="1">
    <source>
        <dbReference type="Pfam" id="PF05099"/>
    </source>
</evidence>
<dbReference type="RefSeq" id="WP_099261499.1">
    <property type="nucleotide sequence ID" value="NZ_NIZW01000011.1"/>
</dbReference>
<dbReference type="SUPFAM" id="SSF158682">
    <property type="entry name" value="TerB-like"/>
    <property type="match status" value="1"/>
</dbReference>
<gene>
    <name evidence="2" type="ORF">CEE69_15150</name>
</gene>
<comment type="caution">
    <text evidence="2">The sequence shown here is derived from an EMBL/GenBank/DDBJ whole genome shotgun (WGS) entry which is preliminary data.</text>
</comment>
<reference evidence="2 3" key="1">
    <citation type="submission" date="2017-06" db="EMBL/GenBank/DDBJ databases">
        <title>Description of Rhodopirellula bahusiensis sp. nov.</title>
        <authorList>
            <person name="Kizina J."/>
            <person name="Harder J."/>
        </authorList>
    </citation>
    <scope>NUCLEOTIDE SEQUENCE [LARGE SCALE GENOMIC DNA]</scope>
    <source>
        <strain evidence="2 3">SWK21</strain>
    </source>
</reference>
<dbReference type="Proteomes" id="UP000225740">
    <property type="component" value="Unassembled WGS sequence"/>
</dbReference>
<evidence type="ECO:0000313" key="2">
    <source>
        <dbReference type="EMBL" id="PHQ34353.1"/>
    </source>
</evidence>
<keyword evidence="3" id="KW-1185">Reference proteome</keyword>
<dbReference type="EMBL" id="NIZW01000011">
    <property type="protein sequence ID" value="PHQ34353.1"/>
    <property type="molecule type" value="Genomic_DNA"/>
</dbReference>
<feature type="domain" description="Co-chaperone DjlA N-terminal" evidence="1">
    <location>
        <begin position="127"/>
        <end position="227"/>
    </location>
</feature>
<dbReference type="AlphaFoldDB" id="A0A2G1W5N4"/>
<sequence length="232" mass="25092">MSFDATIANENSTAVSQYPCPYCQERTLEAVASAPYVRGFLIVMMFGSKSFIGCVPCVRQKIFGEAGMSMLLGWFSPKSLIINPFLILYNLIRAVFVGANPKAVEKKLTQLGLPGTPNLIDIQAVGVALAASMILADGEVDEAEVLAAEKSGDEVFEGFDEARLRMILQHGKDLPSADDLAGMLRDVLDQESKAKVMEFLSEIAMADGRVAKEEREMLQRVAGALGVISPIN</sequence>
<dbReference type="GeneID" id="90609424"/>
<dbReference type="CDD" id="cd07177">
    <property type="entry name" value="terB_like"/>
    <property type="match status" value="1"/>
</dbReference>
<dbReference type="InterPro" id="IPR007791">
    <property type="entry name" value="DjlA_N"/>
</dbReference>
<name>A0A2G1W5N4_9BACT</name>
<proteinExistence type="predicted"/>
<dbReference type="OrthoDB" id="287076at2"/>